<dbReference type="AlphaFoldDB" id="A0A975GNK8"/>
<evidence type="ECO:0000313" key="3">
    <source>
        <dbReference type="Proteomes" id="UP000663722"/>
    </source>
</evidence>
<name>A0A975GNK8_9BACT</name>
<evidence type="ECO:0000313" key="2">
    <source>
        <dbReference type="EMBL" id="QTA86953.1"/>
    </source>
</evidence>
<dbReference type="Proteomes" id="UP000663722">
    <property type="component" value="Chromosome"/>
</dbReference>
<feature type="region of interest" description="Disordered" evidence="1">
    <location>
        <begin position="1"/>
        <end position="37"/>
    </location>
</feature>
<organism evidence="2 3">
    <name type="scientific">Desulfonema magnum</name>
    <dbReference type="NCBI Taxonomy" id="45655"/>
    <lineage>
        <taxon>Bacteria</taxon>
        <taxon>Pseudomonadati</taxon>
        <taxon>Thermodesulfobacteriota</taxon>
        <taxon>Desulfobacteria</taxon>
        <taxon>Desulfobacterales</taxon>
        <taxon>Desulfococcaceae</taxon>
        <taxon>Desulfonema</taxon>
    </lineage>
</organism>
<reference evidence="2" key="1">
    <citation type="journal article" date="2021" name="Microb. Physiol.">
        <title>Proteogenomic Insights into the Physiology of Marine, Sulfate-Reducing, Filamentous Desulfonema limicola and Desulfonema magnum.</title>
        <authorList>
            <person name="Schnaars V."/>
            <person name="Wohlbrand L."/>
            <person name="Scheve S."/>
            <person name="Hinrichs C."/>
            <person name="Reinhardt R."/>
            <person name="Rabus R."/>
        </authorList>
    </citation>
    <scope>NUCLEOTIDE SEQUENCE</scope>
    <source>
        <strain evidence="2">4be13</strain>
    </source>
</reference>
<feature type="compositionally biased region" description="Polar residues" evidence="1">
    <location>
        <begin position="1"/>
        <end position="10"/>
    </location>
</feature>
<proteinExistence type="predicted"/>
<dbReference type="KEGG" id="dmm:dnm_029800"/>
<keyword evidence="3" id="KW-1185">Reference proteome</keyword>
<evidence type="ECO:0000256" key="1">
    <source>
        <dbReference type="SAM" id="MobiDB-lite"/>
    </source>
</evidence>
<accession>A0A975GNK8</accession>
<protein>
    <submittedName>
        <fullName evidence="2">Uncharacterized protein</fullName>
    </submittedName>
</protein>
<sequence>MVKIFSSSFGTLPKNLELPVSAGQTNAEMNRHERQSL</sequence>
<dbReference type="EMBL" id="CP061800">
    <property type="protein sequence ID" value="QTA86953.1"/>
    <property type="molecule type" value="Genomic_DNA"/>
</dbReference>
<gene>
    <name evidence="2" type="ORF">dnm_029800</name>
</gene>